<accession>A0A183G3U3</accession>
<protein>
    <submittedName>
        <fullName evidence="2">ZP domain-containing protein</fullName>
    </submittedName>
</protein>
<dbReference type="Proteomes" id="UP000050761">
    <property type="component" value="Unassembled WGS sequence"/>
</dbReference>
<dbReference type="AlphaFoldDB" id="A0A183G3U3"/>
<reference evidence="2" key="1">
    <citation type="submission" date="2019-09" db="UniProtKB">
        <authorList>
            <consortium name="WormBaseParasite"/>
        </authorList>
    </citation>
    <scope>IDENTIFICATION</scope>
</reference>
<organism evidence="1 2">
    <name type="scientific">Heligmosomoides polygyrus</name>
    <name type="common">Parasitic roundworm</name>
    <dbReference type="NCBI Taxonomy" id="6339"/>
    <lineage>
        <taxon>Eukaryota</taxon>
        <taxon>Metazoa</taxon>
        <taxon>Ecdysozoa</taxon>
        <taxon>Nematoda</taxon>
        <taxon>Chromadorea</taxon>
        <taxon>Rhabditida</taxon>
        <taxon>Rhabditina</taxon>
        <taxon>Rhabditomorpha</taxon>
        <taxon>Strongyloidea</taxon>
        <taxon>Heligmosomidae</taxon>
        <taxon>Heligmosomoides</taxon>
    </lineage>
</organism>
<dbReference type="WBParaSite" id="HPBE_0001611301-mRNA-1">
    <property type="protein sequence ID" value="HPBE_0001611301-mRNA-1"/>
    <property type="gene ID" value="HPBE_0001611301"/>
</dbReference>
<proteinExistence type="predicted"/>
<name>A0A183G3U3_HELPZ</name>
<keyword evidence="1" id="KW-1185">Reference proteome</keyword>
<sequence length="161" mass="17701">LKGRWNSGNFELSCIHSLCRLEGKSSFPILVSKSDLTATFLVHQQQCLGTVRFTCIARIVITTLPALRSTCTRLFLGTVSADEIGFKPYLIIDDNGCSLEPSLYDDVTYESSFNAGIRNPYPVRFRSSSGAVLLYCVTTIIPTSRDGICERHKCGKAPPSS</sequence>
<evidence type="ECO:0000313" key="2">
    <source>
        <dbReference type="WBParaSite" id="HPBE_0001611301-mRNA-1"/>
    </source>
</evidence>
<evidence type="ECO:0000313" key="1">
    <source>
        <dbReference type="Proteomes" id="UP000050761"/>
    </source>
</evidence>